<dbReference type="OMA" id="HWCYWEK"/>
<dbReference type="InterPro" id="IPR050266">
    <property type="entry name" value="AB_hydrolase_sf"/>
</dbReference>
<dbReference type="GO" id="GO:0047372">
    <property type="term" value="F:monoacylglycerol lipase activity"/>
    <property type="evidence" value="ECO:0007669"/>
    <property type="project" value="TreeGrafter"/>
</dbReference>
<dbReference type="Gene3D" id="3.40.50.1820">
    <property type="entry name" value="alpha/beta hydrolase"/>
    <property type="match status" value="1"/>
</dbReference>
<dbReference type="GO" id="GO:0046464">
    <property type="term" value="P:acylglycerol catabolic process"/>
    <property type="evidence" value="ECO:0007669"/>
    <property type="project" value="TreeGrafter"/>
</dbReference>
<dbReference type="RefSeq" id="XP_008084665.1">
    <property type="nucleotide sequence ID" value="XM_008086474.1"/>
</dbReference>
<protein>
    <submittedName>
        <fullName evidence="2">Alpha/beta-Hydrolase</fullName>
    </submittedName>
</protein>
<evidence type="ECO:0000313" key="3">
    <source>
        <dbReference type="Proteomes" id="UP000016922"/>
    </source>
</evidence>
<feature type="domain" description="AB hydrolase-1" evidence="1">
    <location>
        <begin position="60"/>
        <end position="330"/>
    </location>
</feature>
<organism evidence="2 3">
    <name type="scientific">Glarea lozoyensis (strain ATCC 20868 / MF5171)</name>
    <dbReference type="NCBI Taxonomy" id="1116229"/>
    <lineage>
        <taxon>Eukaryota</taxon>
        <taxon>Fungi</taxon>
        <taxon>Dikarya</taxon>
        <taxon>Ascomycota</taxon>
        <taxon>Pezizomycotina</taxon>
        <taxon>Leotiomycetes</taxon>
        <taxon>Helotiales</taxon>
        <taxon>Helotiaceae</taxon>
        <taxon>Glarea</taxon>
    </lineage>
</organism>
<dbReference type="Proteomes" id="UP000016922">
    <property type="component" value="Unassembled WGS sequence"/>
</dbReference>
<reference evidence="2 3" key="1">
    <citation type="journal article" date="2013" name="BMC Genomics">
        <title>Genomics-driven discovery of the pneumocandin biosynthetic gene cluster in the fungus Glarea lozoyensis.</title>
        <authorList>
            <person name="Chen L."/>
            <person name="Yue Q."/>
            <person name="Zhang X."/>
            <person name="Xiang M."/>
            <person name="Wang C."/>
            <person name="Li S."/>
            <person name="Che Y."/>
            <person name="Ortiz-Lopez F.J."/>
            <person name="Bills G.F."/>
            <person name="Liu X."/>
            <person name="An Z."/>
        </authorList>
    </citation>
    <scope>NUCLEOTIDE SEQUENCE [LARGE SCALE GENOMIC DNA]</scope>
    <source>
        <strain evidence="3">ATCC 20868 / MF5171</strain>
    </source>
</reference>
<dbReference type="eggNOG" id="ENOG502RZTA">
    <property type="taxonomic scope" value="Eukaryota"/>
</dbReference>
<dbReference type="GO" id="GO:0016020">
    <property type="term" value="C:membrane"/>
    <property type="evidence" value="ECO:0007669"/>
    <property type="project" value="TreeGrafter"/>
</dbReference>
<dbReference type="AlphaFoldDB" id="S3CQN9"/>
<dbReference type="OrthoDB" id="2498029at2759"/>
<evidence type="ECO:0000259" key="1">
    <source>
        <dbReference type="Pfam" id="PF00561"/>
    </source>
</evidence>
<dbReference type="InterPro" id="IPR029058">
    <property type="entry name" value="AB_hydrolase_fold"/>
</dbReference>
<evidence type="ECO:0000313" key="2">
    <source>
        <dbReference type="EMBL" id="EPE28757.1"/>
    </source>
</evidence>
<dbReference type="EMBL" id="KE145368">
    <property type="protein sequence ID" value="EPE28757.1"/>
    <property type="molecule type" value="Genomic_DNA"/>
</dbReference>
<keyword evidence="3" id="KW-1185">Reference proteome</keyword>
<dbReference type="GeneID" id="19468925"/>
<dbReference type="STRING" id="1116229.S3CQN9"/>
<dbReference type="Pfam" id="PF00561">
    <property type="entry name" value="Abhydrolase_1"/>
    <property type="match status" value="1"/>
</dbReference>
<gene>
    <name evidence="2" type="ORF">GLAREA_09878</name>
</gene>
<name>S3CQN9_GLAL2</name>
<dbReference type="InterPro" id="IPR000073">
    <property type="entry name" value="AB_hydrolase_1"/>
</dbReference>
<dbReference type="KEGG" id="glz:GLAREA_09878"/>
<accession>S3CQN9</accession>
<keyword evidence="2" id="KW-0378">Hydrolase</keyword>
<dbReference type="HOGENOM" id="CLU_020336_12_0_1"/>
<dbReference type="SUPFAM" id="SSF53474">
    <property type="entry name" value="alpha/beta-Hydrolases"/>
    <property type="match status" value="1"/>
</dbReference>
<dbReference type="PANTHER" id="PTHR43798:SF33">
    <property type="entry name" value="HYDROLASE, PUTATIVE (AFU_ORTHOLOGUE AFUA_2G14860)-RELATED"/>
    <property type="match status" value="1"/>
</dbReference>
<dbReference type="PANTHER" id="PTHR43798">
    <property type="entry name" value="MONOACYLGLYCEROL LIPASE"/>
    <property type="match status" value="1"/>
</dbReference>
<sequence>MYLRKNTRRIPDLLHLQLHDQQTLDYQAAFITMKFFKTNDNVTLKYIDTGTAGTDDVAKPWLILIHGFTGSSRAWQKNIPSLSKTYRVIAPDLRGHGASDKCKHGYQVMRLAMDLRELVLLLQGSDDQRPWRAIGGSLGCSILWAYASLFTTSPFSHTIFVDQAPLQNSDPASDWDHRFCNRGMNNPMAVSSLQTALALSPETAHKGTIAACLSYRSHPLPTDEVTKSQHDEDESFFLTEAMKGDALWYGKLMADHTALDWRDAIRATYGSGSGSKTRVLVLASSRSGCFPADGPMAVVDLVNEEAEGNAKRASGLVADWGGHWMYWEDPEKFDKLCLDFLAT</sequence>
<proteinExistence type="predicted"/>